<dbReference type="Proteomes" id="UP000234748">
    <property type="component" value="Unassembled WGS sequence"/>
</dbReference>
<protein>
    <submittedName>
        <fullName evidence="20">Penicillin-binding protein</fullName>
    </submittedName>
</protein>
<evidence type="ECO:0000313" key="20">
    <source>
        <dbReference type="EMBL" id="PLT30338.1"/>
    </source>
</evidence>
<dbReference type="InterPro" id="IPR001460">
    <property type="entry name" value="PCN-bd_Tpept"/>
</dbReference>
<dbReference type="InterPro" id="IPR001264">
    <property type="entry name" value="Glyco_trans_51"/>
</dbReference>
<feature type="domain" description="Penicillin-binding protein transpeptidase" evidence="18">
    <location>
        <begin position="348"/>
        <end position="599"/>
    </location>
</feature>
<evidence type="ECO:0000256" key="4">
    <source>
        <dbReference type="ARBA" id="ARBA00022475"/>
    </source>
</evidence>
<dbReference type="SUPFAM" id="SSF53955">
    <property type="entry name" value="Lysozyme-like"/>
    <property type="match status" value="1"/>
</dbReference>
<gene>
    <name evidence="20" type="ORF">CUU66_08335</name>
</gene>
<keyword evidence="5" id="KW-0121">Carboxypeptidase</keyword>
<keyword evidence="17" id="KW-0812">Transmembrane</keyword>
<dbReference type="AlphaFoldDB" id="A0A2N5M7I5"/>
<dbReference type="GO" id="GO:0005886">
    <property type="term" value="C:plasma membrane"/>
    <property type="evidence" value="ECO:0007669"/>
    <property type="project" value="UniProtKB-SubCell"/>
</dbReference>
<dbReference type="GO" id="GO:0009252">
    <property type="term" value="P:peptidoglycan biosynthetic process"/>
    <property type="evidence" value="ECO:0007669"/>
    <property type="project" value="UniProtKB-KW"/>
</dbReference>
<proteinExistence type="inferred from homology"/>
<keyword evidence="7" id="KW-0328">Glycosyltransferase</keyword>
<dbReference type="InterPro" id="IPR012338">
    <property type="entry name" value="Beta-lactam/transpept-like"/>
</dbReference>
<evidence type="ECO:0000256" key="13">
    <source>
        <dbReference type="ARBA" id="ARBA00023268"/>
    </source>
</evidence>
<evidence type="ECO:0000256" key="3">
    <source>
        <dbReference type="ARBA" id="ARBA00007739"/>
    </source>
</evidence>
<dbReference type="InterPro" id="IPR023346">
    <property type="entry name" value="Lysozyme-like_dom_sf"/>
</dbReference>
<dbReference type="SUPFAM" id="SSF56601">
    <property type="entry name" value="beta-lactamase/transpeptidase-like"/>
    <property type="match status" value="1"/>
</dbReference>
<keyword evidence="12 17" id="KW-0472">Membrane</keyword>
<evidence type="ECO:0000256" key="16">
    <source>
        <dbReference type="ARBA" id="ARBA00049902"/>
    </source>
</evidence>
<evidence type="ECO:0000256" key="8">
    <source>
        <dbReference type="ARBA" id="ARBA00022679"/>
    </source>
</evidence>
<dbReference type="InterPro" id="IPR036950">
    <property type="entry name" value="PBP_transglycosylase"/>
</dbReference>
<dbReference type="InterPro" id="IPR050396">
    <property type="entry name" value="Glycosyltr_51/Transpeptidase"/>
</dbReference>
<dbReference type="Gene3D" id="1.10.3810.10">
    <property type="entry name" value="Biosynthetic peptidoglycan transglycosylase-like"/>
    <property type="match status" value="1"/>
</dbReference>
<feature type="transmembrane region" description="Helical" evidence="17">
    <location>
        <begin position="5"/>
        <end position="26"/>
    </location>
</feature>
<organism evidence="20 21">
    <name type="scientific">Peribacillus deserti</name>
    <dbReference type="NCBI Taxonomy" id="673318"/>
    <lineage>
        <taxon>Bacteria</taxon>
        <taxon>Bacillati</taxon>
        <taxon>Bacillota</taxon>
        <taxon>Bacilli</taxon>
        <taxon>Bacillales</taxon>
        <taxon>Bacillaceae</taxon>
        <taxon>Peribacillus</taxon>
    </lineage>
</organism>
<keyword evidence="8" id="KW-0808">Transferase</keyword>
<evidence type="ECO:0000256" key="1">
    <source>
        <dbReference type="ARBA" id="ARBA00004236"/>
    </source>
</evidence>
<comment type="subcellular location">
    <subcellularLocation>
        <location evidence="1">Cell membrane</location>
    </subcellularLocation>
</comment>
<dbReference type="GO" id="GO:0006508">
    <property type="term" value="P:proteolysis"/>
    <property type="evidence" value="ECO:0007669"/>
    <property type="project" value="UniProtKB-KW"/>
</dbReference>
<dbReference type="GO" id="GO:0030288">
    <property type="term" value="C:outer membrane-bounded periplasmic space"/>
    <property type="evidence" value="ECO:0007669"/>
    <property type="project" value="TreeGrafter"/>
</dbReference>
<feature type="domain" description="Glycosyl transferase family 51" evidence="19">
    <location>
        <begin position="61"/>
        <end position="235"/>
    </location>
</feature>
<dbReference type="Pfam" id="PF00912">
    <property type="entry name" value="Transgly"/>
    <property type="match status" value="1"/>
</dbReference>
<evidence type="ECO:0000256" key="9">
    <source>
        <dbReference type="ARBA" id="ARBA00022801"/>
    </source>
</evidence>
<dbReference type="RefSeq" id="WP_101641222.1">
    <property type="nucleotide sequence ID" value="NZ_PGUY01000023.1"/>
</dbReference>
<dbReference type="Gene3D" id="3.40.710.10">
    <property type="entry name" value="DD-peptidase/beta-lactamase superfamily"/>
    <property type="match status" value="1"/>
</dbReference>
<comment type="caution">
    <text evidence="20">The sequence shown here is derived from an EMBL/GenBank/DDBJ whole genome shotgun (WGS) entry which is preliminary data.</text>
</comment>
<evidence type="ECO:0000256" key="2">
    <source>
        <dbReference type="ARBA" id="ARBA00007090"/>
    </source>
</evidence>
<evidence type="ECO:0000256" key="14">
    <source>
        <dbReference type="ARBA" id="ARBA00023316"/>
    </source>
</evidence>
<evidence type="ECO:0000259" key="18">
    <source>
        <dbReference type="Pfam" id="PF00905"/>
    </source>
</evidence>
<evidence type="ECO:0000256" key="6">
    <source>
        <dbReference type="ARBA" id="ARBA00022670"/>
    </source>
</evidence>
<dbReference type="GO" id="GO:0071555">
    <property type="term" value="P:cell wall organization"/>
    <property type="evidence" value="ECO:0007669"/>
    <property type="project" value="UniProtKB-KW"/>
</dbReference>
<keyword evidence="21" id="KW-1185">Reference proteome</keyword>
<evidence type="ECO:0000313" key="21">
    <source>
        <dbReference type="Proteomes" id="UP000234748"/>
    </source>
</evidence>
<sequence>MQRTFFGYITIVLLIPMLAVLTQLTYKEWQSAETVQDAIQTKIRRDKISLPLTSTITAGDGSVIMEAAEPQNRIYLQDQDIPKLLKQVFVAIEDQHFYEHSGIDISGISRAVLANAQADSPSQGGSTITQQLARNLYLTQEKTYNRKLSELLYAYELERRFTKQQILEMYINAIYFQNGAYGIEAAAKLYFNKPAARLSKAELVFLAGIPNNPSMYDPFTHYEGVKKRQERILQILTDKKILSAGESRNIKAAKIVLNPRHRVDLYPDYTSYVEAEFKELIAVSEGYAVNLEKAKVSEREAINQRLTNRVQELLESGIVIQTGLDRNIQESAVKSIRMHLRKTDIESAAVVIEHHTHELVSLIGGKYYKKYSFNRSFQSYRQPGSAIKPLLVYGPYLDTAKHSILEKVSAGPFCQNGYCPKNYGEAVYGLVTIEEAFAHSYNTPALRLFNQTGINKSFSYLQAFDFKKLPKEDYSLPAAIGGFTYGMSPLEITNAYTSFNNGSYQPARAIRSVKDRNGKVLYKWNDSSIKVWNAETVKSMRLLLNRTVTEGTGRKAYFPSSYIGGKTGTTNDYKDLWFAGLTEKYTAAIWVGKDIPASIESQKAGAPHLLIWKDIMKENKE</sequence>
<dbReference type="EMBL" id="PGUY01000023">
    <property type="protein sequence ID" value="PLT30338.1"/>
    <property type="molecule type" value="Genomic_DNA"/>
</dbReference>
<comment type="catalytic activity">
    <reaction evidence="15">
        <text>Preferential cleavage: (Ac)2-L-Lys-D-Ala-|-D-Ala. Also transpeptidation of peptidyl-alanyl moieties that are N-acyl substituents of D-alanine.</text>
        <dbReference type="EC" id="3.4.16.4"/>
    </reaction>
</comment>
<dbReference type="GO" id="GO:0009002">
    <property type="term" value="F:serine-type D-Ala-D-Ala carboxypeptidase activity"/>
    <property type="evidence" value="ECO:0007669"/>
    <property type="project" value="UniProtKB-EC"/>
</dbReference>
<keyword evidence="13" id="KW-0511">Multifunctional enzyme</keyword>
<keyword evidence="6" id="KW-0645">Protease</keyword>
<dbReference type="GO" id="GO:0008658">
    <property type="term" value="F:penicillin binding"/>
    <property type="evidence" value="ECO:0007669"/>
    <property type="project" value="InterPro"/>
</dbReference>
<dbReference type="OrthoDB" id="9766909at2"/>
<dbReference type="GO" id="GO:0008955">
    <property type="term" value="F:peptidoglycan glycosyltransferase activity"/>
    <property type="evidence" value="ECO:0007669"/>
    <property type="project" value="UniProtKB-EC"/>
</dbReference>
<keyword evidence="9" id="KW-0378">Hydrolase</keyword>
<evidence type="ECO:0000259" key="19">
    <source>
        <dbReference type="Pfam" id="PF00912"/>
    </source>
</evidence>
<name>A0A2N5M7I5_9BACI</name>
<comment type="catalytic activity">
    <reaction evidence="16">
        <text>[GlcNAc-(1-&gt;4)-Mur2Ac(oyl-L-Ala-gamma-D-Glu-L-Lys-D-Ala-D-Ala)](n)-di-trans,octa-cis-undecaprenyl diphosphate + beta-D-GlcNAc-(1-&gt;4)-Mur2Ac(oyl-L-Ala-gamma-D-Glu-L-Lys-D-Ala-D-Ala)-di-trans,octa-cis-undecaprenyl diphosphate = [GlcNAc-(1-&gt;4)-Mur2Ac(oyl-L-Ala-gamma-D-Glu-L-Lys-D-Ala-D-Ala)](n+1)-di-trans,octa-cis-undecaprenyl diphosphate + di-trans,octa-cis-undecaprenyl diphosphate + H(+)</text>
        <dbReference type="Rhea" id="RHEA:23708"/>
        <dbReference type="Rhea" id="RHEA-COMP:9602"/>
        <dbReference type="Rhea" id="RHEA-COMP:9603"/>
        <dbReference type="ChEBI" id="CHEBI:15378"/>
        <dbReference type="ChEBI" id="CHEBI:58405"/>
        <dbReference type="ChEBI" id="CHEBI:60033"/>
        <dbReference type="ChEBI" id="CHEBI:78435"/>
        <dbReference type="EC" id="2.4.99.28"/>
    </reaction>
</comment>
<dbReference type="FunFam" id="1.10.3810.10:FF:000001">
    <property type="entry name" value="Penicillin-binding protein 1A"/>
    <property type="match status" value="1"/>
</dbReference>
<evidence type="ECO:0000256" key="17">
    <source>
        <dbReference type="SAM" id="Phobius"/>
    </source>
</evidence>
<comment type="similarity">
    <text evidence="2">In the C-terminal section; belongs to the transpeptidase family.</text>
</comment>
<comment type="similarity">
    <text evidence="3">In the N-terminal section; belongs to the glycosyltransferase 51 family.</text>
</comment>
<evidence type="ECO:0000256" key="7">
    <source>
        <dbReference type="ARBA" id="ARBA00022676"/>
    </source>
</evidence>
<dbReference type="GO" id="GO:0008360">
    <property type="term" value="P:regulation of cell shape"/>
    <property type="evidence" value="ECO:0007669"/>
    <property type="project" value="UniProtKB-KW"/>
</dbReference>
<dbReference type="PANTHER" id="PTHR32282">
    <property type="entry name" value="BINDING PROTEIN TRANSPEPTIDASE, PUTATIVE-RELATED"/>
    <property type="match status" value="1"/>
</dbReference>
<dbReference type="PANTHER" id="PTHR32282:SF11">
    <property type="entry name" value="PENICILLIN-BINDING PROTEIN 1B"/>
    <property type="match status" value="1"/>
</dbReference>
<evidence type="ECO:0000256" key="12">
    <source>
        <dbReference type="ARBA" id="ARBA00023136"/>
    </source>
</evidence>
<dbReference type="Pfam" id="PF00905">
    <property type="entry name" value="Transpeptidase"/>
    <property type="match status" value="1"/>
</dbReference>
<keyword evidence="11" id="KW-0573">Peptidoglycan synthesis</keyword>
<keyword evidence="14" id="KW-0961">Cell wall biogenesis/degradation</keyword>
<keyword evidence="4" id="KW-1003">Cell membrane</keyword>
<keyword evidence="17" id="KW-1133">Transmembrane helix</keyword>
<accession>A0A2N5M7I5</accession>
<evidence type="ECO:0000256" key="5">
    <source>
        <dbReference type="ARBA" id="ARBA00022645"/>
    </source>
</evidence>
<evidence type="ECO:0000256" key="10">
    <source>
        <dbReference type="ARBA" id="ARBA00022960"/>
    </source>
</evidence>
<evidence type="ECO:0000256" key="15">
    <source>
        <dbReference type="ARBA" id="ARBA00034000"/>
    </source>
</evidence>
<evidence type="ECO:0000256" key="11">
    <source>
        <dbReference type="ARBA" id="ARBA00022984"/>
    </source>
</evidence>
<reference evidence="20 21" key="1">
    <citation type="submission" date="2017-11" db="EMBL/GenBank/DDBJ databases">
        <title>Comparitive Functional Genomics of Dry Heat Resistant strains isolated from the Viking Spacecraft.</title>
        <authorList>
            <person name="Seuylemezian A."/>
            <person name="Cooper K."/>
            <person name="Vaishampayan P."/>
        </authorList>
    </citation>
    <scope>NUCLEOTIDE SEQUENCE [LARGE SCALE GENOMIC DNA]</scope>
    <source>
        <strain evidence="20 21">V1-29</strain>
    </source>
</reference>
<keyword evidence="10" id="KW-0133">Cell shape</keyword>